<dbReference type="PATRIC" id="fig|1476583.3.peg.1882"/>
<dbReference type="EMBL" id="JHAC01000029">
    <property type="protein sequence ID" value="EYB68019.1"/>
    <property type="molecule type" value="Genomic_DNA"/>
</dbReference>
<sequence length="50" mass="5238">MTKKIVKAVAVLFVLGFSLAQAGANDYGILKKAQVSSPDGANDYGILRTP</sequence>
<proteinExistence type="predicted"/>
<reference evidence="2 3" key="1">
    <citation type="submission" date="2014-03" db="EMBL/GenBank/DDBJ databases">
        <title>Draft genome sequence of Deinococcus phoenicis 1P10ME.</title>
        <authorList>
            <person name="Stepanov V.G."/>
            <person name="Vaishampayan P."/>
            <person name="Venkateswaran K."/>
            <person name="Fox G.E."/>
        </authorList>
    </citation>
    <scope>NUCLEOTIDE SEQUENCE [LARGE SCALE GENOMIC DNA]</scope>
    <source>
        <strain evidence="2 3">1P10ME</strain>
    </source>
</reference>
<feature type="signal peptide" evidence="1">
    <location>
        <begin position="1"/>
        <end position="22"/>
    </location>
</feature>
<keyword evidence="3" id="KW-1185">Reference proteome</keyword>
<keyword evidence="1" id="KW-0732">Signal</keyword>
<dbReference type="OrthoDB" id="9882159at2"/>
<dbReference type="AlphaFoldDB" id="A0A016QQI5"/>
<gene>
    <name evidence="2" type="ORF">DEIPH_ctg029orf0023</name>
</gene>
<evidence type="ECO:0000313" key="3">
    <source>
        <dbReference type="Proteomes" id="UP000020492"/>
    </source>
</evidence>
<protein>
    <submittedName>
        <fullName evidence="2">Uncharacterized protein</fullName>
    </submittedName>
</protein>
<dbReference type="RefSeq" id="WP_161636056.1">
    <property type="nucleotide sequence ID" value="NZ_JHAC01000029.1"/>
</dbReference>
<name>A0A016QQI5_9DEIO</name>
<dbReference type="STRING" id="1476583.DEIPH_ctg029orf0023"/>
<dbReference type="Proteomes" id="UP000020492">
    <property type="component" value="Unassembled WGS sequence"/>
</dbReference>
<evidence type="ECO:0000256" key="1">
    <source>
        <dbReference type="SAM" id="SignalP"/>
    </source>
</evidence>
<comment type="caution">
    <text evidence="2">The sequence shown here is derived from an EMBL/GenBank/DDBJ whole genome shotgun (WGS) entry which is preliminary data.</text>
</comment>
<accession>A0A016QQI5</accession>
<evidence type="ECO:0000313" key="2">
    <source>
        <dbReference type="EMBL" id="EYB68019.1"/>
    </source>
</evidence>
<organism evidence="2 3">
    <name type="scientific">Deinococcus phoenicis</name>
    <dbReference type="NCBI Taxonomy" id="1476583"/>
    <lineage>
        <taxon>Bacteria</taxon>
        <taxon>Thermotogati</taxon>
        <taxon>Deinococcota</taxon>
        <taxon>Deinococci</taxon>
        <taxon>Deinococcales</taxon>
        <taxon>Deinococcaceae</taxon>
        <taxon>Deinococcus</taxon>
    </lineage>
</organism>
<feature type="chain" id="PRO_5001485631" evidence="1">
    <location>
        <begin position="23"/>
        <end position="50"/>
    </location>
</feature>